<evidence type="ECO:0000256" key="8">
    <source>
        <dbReference type="HAMAP-Rule" id="MF_00147"/>
    </source>
</evidence>
<feature type="binding site" evidence="8">
    <location>
        <position position="171"/>
    </location>
    <ligand>
        <name>substrate</name>
    </ligand>
</feature>
<dbReference type="PROSITE" id="PS00171">
    <property type="entry name" value="TIM_1"/>
    <property type="match status" value="1"/>
</dbReference>
<dbReference type="Proteomes" id="UP000288279">
    <property type="component" value="Unassembled WGS sequence"/>
</dbReference>
<keyword evidence="7 8" id="KW-0413">Isomerase</keyword>
<evidence type="ECO:0000313" key="11">
    <source>
        <dbReference type="Proteomes" id="UP000288279"/>
    </source>
</evidence>
<dbReference type="CDD" id="cd00311">
    <property type="entry name" value="TIM"/>
    <property type="match status" value="1"/>
</dbReference>
<feature type="binding site" evidence="8">
    <location>
        <begin position="6"/>
        <end position="8"/>
    </location>
    <ligand>
        <name>substrate</name>
    </ligand>
</feature>
<dbReference type="InterPro" id="IPR013785">
    <property type="entry name" value="Aldolase_TIM"/>
</dbReference>
<comment type="catalytic activity">
    <reaction evidence="8 9">
        <text>D-glyceraldehyde 3-phosphate = dihydroxyacetone phosphate</text>
        <dbReference type="Rhea" id="RHEA:18585"/>
        <dbReference type="ChEBI" id="CHEBI:57642"/>
        <dbReference type="ChEBI" id="CHEBI:59776"/>
        <dbReference type="EC" id="5.3.1.1"/>
    </reaction>
</comment>
<comment type="subunit">
    <text evidence="8 9">Homodimer.</text>
</comment>
<dbReference type="PROSITE" id="PS51440">
    <property type="entry name" value="TIM_2"/>
    <property type="match status" value="1"/>
</dbReference>
<feature type="active site" description="Proton acceptor" evidence="8">
    <location>
        <position position="165"/>
    </location>
</feature>
<comment type="subcellular location">
    <subcellularLocation>
        <location evidence="8 9">Cytoplasm</location>
    </subcellularLocation>
</comment>
<evidence type="ECO:0000256" key="9">
    <source>
        <dbReference type="RuleBase" id="RU363013"/>
    </source>
</evidence>
<dbReference type="EMBL" id="PIQG01000002">
    <property type="protein sequence ID" value="RUO78217.1"/>
    <property type="molecule type" value="Genomic_DNA"/>
</dbReference>
<dbReference type="NCBIfam" id="TIGR00419">
    <property type="entry name" value="tim"/>
    <property type="match status" value="1"/>
</dbReference>
<evidence type="ECO:0000256" key="7">
    <source>
        <dbReference type="ARBA" id="ARBA00023235"/>
    </source>
</evidence>
<dbReference type="GO" id="GO:0004807">
    <property type="term" value="F:triose-phosphate isomerase activity"/>
    <property type="evidence" value="ECO:0007669"/>
    <property type="project" value="UniProtKB-UniRule"/>
</dbReference>
<feature type="binding site" evidence="8">
    <location>
        <position position="210"/>
    </location>
    <ligand>
        <name>substrate</name>
    </ligand>
</feature>
<comment type="caution">
    <text evidence="10">The sequence shown here is derived from an EMBL/GenBank/DDBJ whole genome shotgun (WGS) entry which is preliminary data.</text>
</comment>
<feature type="active site" description="Electrophile" evidence="8">
    <location>
        <position position="92"/>
    </location>
</feature>
<dbReference type="InterPro" id="IPR035990">
    <property type="entry name" value="TIM_sf"/>
</dbReference>
<dbReference type="Pfam" id="PF00121">
    <property type="entry name" value="TIM"/>
    <property type="match status" value="1"/>
</dbReference>
<dbReference type="GO" id="GO:0019563">
    <property type="term" value="P:glycerol catabolic process"/>
    <property type="evidence" value="ECO:0007669"/>
    <property type="project" value="TreeGrafter"/>
</dbReference>
<comment type="function">
    <text evidence="8">Involved in the gluconeogenesis. Catalyzes stereospecifically the conversion of dihydroxyacetone phosphate (DHAP) to D-glyceraldehyde-3-phosphate (G3P).</text>
</comment>
<reference evidence="10 11" key="1">
    <citation type="journal article" date="2011" name="Front. Microbiol.">
        <title>Genomic signatures of strain selection and enhancement in Bacillus atrophaeus var. globigii, a historical biowarfare simulant.</title>
        <authorList>
            <person name="Gibbons H.S."/>
            <person name="Broomall S.M."/>
            <person name="McNew L.A."/>
            <person name="Daligault H."/>
            <person name="Chapman C."/>
            <person name="Bruce D."/>
            <person name="Karavis M."/>
            <person name="Krepps M."/>
            <person name="McGregor P.A."/>
            <person name="Hong C."/>
            <person name="Park K.H."/>
            <person name="Akmal A."/>
            <person name="Feldman A."/>
            <person name="Lin J.S."/>
            <person name="Chang W.E."/>
            <person name="Higgs B.W."/>
            <person name="Demirev P."/>
            <person name="Lindquist J."/>
            <person name="Liem A."/>
            <person name="Fochler E."/>
            <person name="Read T.D."/>
            <person name="Tapia R."/>
            <person name="Johnson S."/>
            <person name="Bishop-Lilly K.A."/>
            <person name="Detter C."/>
            <person name="Han C."/>
            <person name="Sozhamannan S."/>
            <person name="Rosenzweig C.N."/>
            <person name="Skowronski E.W."/>
        </authorList>
    </citation>
    <scope>NUCLEOTIDE SEQUENCE [LARGE SCALE GENOMIC DNA]</scope>
    <source>
        <strain evidence="10 11">PIT1</strain>
    </source>
</reference>
<evidence type="ECO:0000256" key="1">
    <source>
        <dbReference type="ARBA" id="ARBA00004680"/>
    </source>
</evidence>
<dbReference type="GO" id="GO:0046166">
    <property type="term" value="P:glyceraldehyde-3-phosphate biosynthetic process"/>
    <property type="evidence" value="ECO:0007669"/>
    <property type="project" value="TreeGrafter"/>
</dbReference>
<accession>A0A432ZJM7</accession>
<dbReference type="AlphaFoldDB" id="A0A432ZJM7"/>
<dbReference type="FunFam" id="3.20.20.70:FF:000016">
    <property type="entry name" value="Triosephosphate isomerase"/>
    <property type="match status" value="1"/>
</dbReference>
<proteinExistence type="inferred from homology"/>
<protein>
    <recommendedName>
        <fullName evidence="8 9">Triosephosphate isomerase</fullName>
        <shortName evidence="8">TIM</shortName>
        <shortName evidence="8">TPI</shortName>
        <ecNumber evidence="8 9">5.3.1.1</ecNumber>
    </recommendedName>
    <alternativeName>
        <fullName evidence="8">Triose-phosphate isomerase</fullName>
    </alternativeName>
</protein>
<name>A0A432ZJM7_9GAMM</name>
<comment type="pathway">
    <text evidence="8 9">Carbohydrate biosynthesis; gluconeogenesis.</text>
</comment>
<keyword evidence="6 8" id="KW-0324">Glycolysis</keyword>
<dbReference type="InterPro" id="IPR000652">
    <property type="entry name" value="Triosephosphate_isomerase"/>
</dbReference>
<comment type="pathway">
    <text evidence="1 8 9">Carbohydrate degradation; glycolysis; D-glyceraldehyde 3-phosphate from glycerone phosphate: step 1/1.</text>
</comment>
<dbReference type="UniPathway" id="UPA00138"/>
<dbReference type="Gene3D" id="3.20.20.70">
    <property type="entry name" value="Aldolase class I"/>
    <property type="match status" value="1"/>
</dbReference>
<evidence type="ECO:0000256" key="6">
    <source>
        <dbReference type="ARBA" id="ARBA00023152"/>
    </source>
</evidence>
<keyword evidence="4 8" id="KW-0312">Gluconeogenesis</keyword>
<dbReference type="RefSeq" id="WP_126826115.1">
    <property type="nucleotide sequence ID" value="NZ_PIQG01000002.1"/>
</dbReference>
<evidence type="ECO:0000256" key="4">
    <source>
        <dbReference type="ARBA" id="ARBA00022432"/>
    </source>
</evidence>
<gene>
    <name evidence="8" type="primary">tpiA</name>
    <name evidence="10" type="ORF">CWI83_04050</name>
</gene>
<dbReference type="SUPFAM" id="SSF51351">
    <property type="entry name" value="Triosephosphate isomerase (TIM)"/>
    <property type="match status" value="1"/>
</dbReference>
<comment type="pathway">
    <text evidence="2">Carbohydrate metabolism; erythritol degradation.</text>
</comment>
<dbReference type="InterPro" id="IPR020861">
    <property type="entry name" value="Triosephosphate_isomerase_AS"/>
</dbReference>
<dbReference type="OrthoDB" id="9809429at2"/>
<comment type="similarity">
    <text evidence="3 8 9">Belongs to the triosephosphate isomerase family.</text>
</comment>
<dbReference type="GO" id="GO:0005829">
    <property type="term" value="C:cytosol"/>
    <property type="evidence" value="ECO:0007669"/>
    <property type="project" value="TreeGrafter"/>
</dbReference>
<dbReference type="PANTHER" id="PTHR21139">
    <property type="entry name" value="TRIOSEPHOSPHATE ISOMERASE"/>
    <property type="match status" value="1"/>
</dbReference>
<dbReference type="InterPro" id="IPR022896">
    <property type="entry name" value="TrioseP_Isoase_bac/euk"/>
</dbReference>
<feature type="binding site" evidence="8">
    <location>
        <begin position="231"/>
        <end position="232"/>
    </location>
    <ligand>
        <name>substrate</name>
    </ligand>
</feature>
<sequence length="252" mass="26863">MFVIGNWKMNGNRELAQALTEALREHADELNQVQVGVCPPAVLLASLNEAAAETELMIGGQDVNEHQSGAHTGEHSTELLSNFGAEFTLIGHSERRQFYGDSMARVAAKVAATLANSQLTVVLCVGESEAERQAEQTFAVITEQLETALQGQTGDCLERLIIAYEPVWAIGTGLTASPEQAQQVHEFIRSWLVQKFGAEAANVALLYGGSVKPENAEALFAQQDIDGGLIGGASLQVDAFIAIAKAAATRSK</sequence>
<keyword evidence="11" id="KW-1185">Reference proteome</keyword>
<keyword evidence="5 8" id="KW-0963">Cytoplasm</keyword>
<organism evidence="10 11">
    <name type="scientific">Pseudidiomarina taiwanensis</name>
    <dbReference type="NCBI Taxonomy" id="337250"/>
    <lineage>
        <taxon>Bacteria</taxon>
        <taxon>Pseudomonadati</taxon>
        <taxon>Pseudomonadota</taxon>
        <taxon>Gammaproteobacteria</taxon>
        <taxon>Alteromonadales</taxon>
        <taxon>Idiomarinaceae</taxon>
        <taxon>Pseudidiomarina</taxon>
    </lineage>
</organism>
<evidence type="ECO:0000313" key="10">
    <source>
        <dbReference type="EMBL" id="RUO78217.1"/>
    </source>
</evidence>
<dbReference type="GO" id="GO:0006096">
    <property type="term" value="P:glycolytic process"/>
    <property type="evidence" value="ECO:0007669"/>
    <property type="project" value="UniProtKB-UniRule"/>
</dbReference>
<evidence type="ECO:0000256" key="2">
    <source>
        <dbReference type="ARBA" id="ARBA00004939"/>
    </source>
</evidence>
<dbReference type="UniPathway" id="UPA00109">
    <property type="reaction ID" value="UER00189"/>
</dbReference>
<evidence type="ECO:0000256" key="5">
    <source>
        <dbReference type="ARBA" id="ARBA00022490"/>
    </source>
</evidence>
<dbReference type="EC" id="5.3.1.1" evidence="8 9"/>
<dbReference type="HAMAP" id="MF_00147_B">
    <property type="entry name" value="TIM_B"/>
    <property type="match status" value="1"/>
</dbReference>
<dbReference type="GO" id="GO:0006094">
    <property type="term" value="P:gluconeogenesis"/>
    <property type="evidence" value="ECO:0007669"/>
    <property type="project" value="UniProtKB-UniRule"/>
</dbReference>
<evidence type="ECO:0000256" key="3">
    <source>
        <dbReference type="ARBA" id="ARBA00007422"/>
    </source>
</evidence>
<dbReference type="PANTHER" id="PTHR21139:SF42">
    <property type="entry name" value="TRIOSEPHOSPHATE ISOMERASE"/>
    <property type="match status" value="1"/>
</dbReference>